<dbReference type="Gene3D" id="3.90.550.10">
    <property type="entry name" value="Spore Coat Polysaccharide Biosynthesis Protein SpsA, Chain A"/>
    <property type="match status" value="1"/>
</dbReference>
<gene>
    <name evidence="4" type="ORF">DEO23_05810</name>
</gene>
<dbReference type="InterPro" id="IPR029044">
    <property type="entry name" value="Nucleotide-diphossugar_trans"/>
</dbReference>
<proteinExistence type="predicted"/>
<evidence type="ECO:0000256" key="1">
    <source>
        <dbReference type="SAM" id="MobiDB-lite"/>
    </source>
</evidence>
<dbReference type="PANTHER" id="PTHR22916:SF3">
    <property type="entry name" value="UDP-GLCNAC:BETAGAL BETA-1,3-N-ACETYLGLUCOSAMINYLTRANSFERASE-LIKE PROTEIN 1"/>
    <property type="match status" value="1"/>
</dbReference>
<evidence type="ECO:0000259" key="2">
    <source>
        <dbReference type="Pfam" id="PF00535"/>
    </source>
</evidence>
<dbReference type="OrthoDB" id="3171021at2"/>
<feature type="compositionally biased region" description="Basic and acidic residues" evidence="1">
    <location>
        <begin position="570"/>
        <end position="591"/>
    </location>
</feature>
<dbReference type="EMBL" id="QFKX01000002">
    <property type="protein sequence ID" value="PWH06483.1"/>
    <property type="molecule type" value="Genomic_DNA"/>
</dbReference>
<dbReference type="Proteomes" id="UP000245590">
    <property type="component" value="Unassembled WGS sequence"/>
</dbReference>
<sequence>MTQPEVSEKTEPEGSGSTGPEVSVIMAVYNAGTYLEDALGSTMQQGLGATQIEVIAVDDGSTDGSADVLDRFASAHPNVRVIHQENSGGPGGPRNTGLDLATGRYVFFLDADDLLAENGLRELVAVADEQGSDVVLGQVHGIDGRSARGATFPATRLHVDLMEDRIFRTLGPWKLFRRELLEQHGMRFRTDVKVAEDQLLVAQAYLTASVISICADRDYYYLRQREDGGNVTRTKRGPVELVDAFTRLTEVVVANTEPGPLRDAVMWRSVTWSLGKPLDARFLQGSERDQQYVVDRIRAVLAPVYTPGAAEHQEPLLRLKTELALAGETDTLRRVIEWQKPRLKPPRLLRLTDDGAAYDLPEDLARQIGPERLPPPPLSAKGMLLGIEVEGDRVLVRGAARIRRAVNPAPQTLLRLRERESRQVIDVAARLRRAEEHKDGVGAEFDLAVETDRLPEGVWDAWIVQRAGESEAVRRFGGARAADVETGQRELTDADGRARGIVYFTKKASNLSIDIGFQLHPDPNAPEEPEEEQAEQAEAEQGETPEGPSAAGTPAEATSADADVRGTAPSDRDREGHRTDAEGDAQTDRRRGGIRGAVRRILGGR</sequence>
<dbReference type="InterPro" id="IPR001173">
    <property type="entry name" value="Glyco_trans_2-like"/>
</dbReference>
<feature type="compositionally biased region" description="Acidic residues" evidence="1">
    <location>
        <begin position="525"/>
        <end position="543"/>
    </location>
</feature>
<dbReference type="GO" id="GO:0016758">
    <property type="term" value="F:hexosyltransferase activity"/>
    <property type="evidence" value="ECO:0007669"/>
    <property type="project" value="UniProtKB-ARBA"/>
</dbReference>
<protein>
    <submittedName>
        <fullName evidence="4">Uncharacterized protein</fullName>
    </submittedName>
</protein>
<evidence type="ECO:0000313" key="4">
    <source>
        <dbReference type="EMBL" id="PWH06483.1"/>
    </source>
</evidence>
<evidence type="ECO:0000313" key="5">
    <source>
        <dbReference type="Proteomes" id="UP000245590"/>
    </source>
</evidence>
<keyword evidence="5" id="KW-1185">Reference proteome</keyword>
<feature type="domain" description="TarS/TarP linker" evidence="3">
    <location>
        <begin position="238"/>
        <end position="335"/>
    </location>
</feature>
<dbReference type="Pfam" id="PF22181">
    <property type="entry name" value="TarS_linker"/>
    <property type="match status" value="1"/>
</dbReference>
<dbReference type="InterPro" id="IPR054028">
    <property type="entry name" value="TarS/TarP_linker"/>
</dbReference>
<dbReference type="AlphaFoldDB" id="A0A2U2RKT7"/>
<evidence type="ECO:0000259" key="3">
    <source>
        <dbReference type="Pfam" id="PF22181"/>
    </source>
</evidence>
<dbReference type="Pfam" id="PF00535">
    <property type="entry name" value="Glycos_transf_2"/>
    <property type="match status" value="1"/>
</dbReference>
<name>A0A2U2RKT7_9MICO</name>
<dbReference type="PANTHER" id="PTHR22916">
    <property type="entry name" value="GLYCOSYLTRANSFERASE"/>
    <property type="match status" value="1"/>
</dbReference>
<reference evidence="4 5" key="1">
    <citation type="submission" date="2018-05" db="EMBL/GenBank/DDBJ databases">
        <title>Brachybacterium sp. M1HQ-2T, whole genome shotgun sequence.</title>
        <authorList>
            <person name="Tuo L."/>
        </authorList>
    </citation>
    <scope>NUCLEOTIDE SEQUENCE [LARGE SCALE GENOMIC DNA]</scope>
    <source>
        <strain evidence="4 5">M1HQ-2</strain>
    </source>
</reference>
<dbReference type="CDD" id="cd00761">
    <property type="entry name" value="Glyco_tranf_GTA_type"/>
    <property type="match status" value="1"/>
</dbReference>
<feature type="compositionally biased region" description="Basic and acidic residues" evidence="1">
    <location>
        <begin position="1"/>
        <end position="12"/>
    </location>
</feature>
<feature type="region of interest" description="Disordered" evidence="1">
    <location>
        <begin position="516"/>
        <end position="605"/>
    </location>
</feature>
<feature type="domain" description="Glycosyltransferase 2-like" evidence="2">
    <location>
        <begin position="23"/>
        <end position="183"/>
    </location>
</feature>
<accession>A0A2U2RKT7</accession>
<comment type="caution">
    <text evidence="4">The sequence shown here is derived from an EMBL/GenBank/DDBJ whole genome shotgun (WGS) entry which is preliminary data.</text>
</comment>
<organism evidence="4 5">
    <name type="scientific">Brachybacterium endophyticum</name>
    <dbReference type="NCBI Taxonomy" id="2182385"/>
    <lineage>
        <taxon>Bacteria</taxon>
        <taxon>Bacillati</taxon>
        <taxon>Actinomycetota</taxon>
        <taxon>Actinomycetes</taxon>
        <taxon>Micrococcales</taxon>
        <taxon>Dermabacteraceae</taxon>
        <taxon>Brachybacterium</taxon>
    </lineage>
</organism>
<feature type="region of interest" description="Disordered" evidence="1">
    <location>
        <begin position="1"/>
        <end position="21"/>
    </location>
</feature>
<dbReference type="RefSeq" id="WP_109275076.1">
    <property type="nucleotide sequence ID" value="NZ_QFKX01000002.1"/>
</dbReference>
<dbReference type="SUPFAM" id="SSF53448">
    <property type="entry name" value="Nucleotide-diphospho-sugar transferases"/>
    <property type="match status" value="1"/>
</dbReference>